<dbReference type="InParanoid" id="A0A0C3EJU7"/>
<evidence type="ECO:0000313" key="2">
    <source>
        <dbReference type="Proteomes" id="UP000053989"/>
    </source>
</evidence>
<dbReference type="Proteomes" id="UP000053989">
    <property type="component" value="Unassembled WGS sequence"/>
</dbReference>
<organism evidence="1 2">
    <name type="scientific">Scleroderma citrinum Foug A</name>
    <dbReference type="NCBI Taxonomy" id="1036808"/>
    <lineage>
        <taxon>Eukaryota</taxon>
        <taxon>Fungi</taxon>
        <taxon>Dikarya</taxon>
        <taxon>Basidiomycota</taxon>
        <taxon>Agaricomycotina</taxon>
        <taxon>Agaricomycetes</taxon>
        <taxon>Agaricomycetidae</taxon>
        <taxon>Boletales</taxon>
        <taxon>Sclerodermatineae</taxon>
        <taxon>Sclerodermataceae</taxon>
        <taxon>Scleroderma</taxon>
    </lineage>
</organism>
<evidence type="ECO:0000313" key="1">
    <source>
        <dbReference type="EMBL" id="KIM68171.1"/>
    </source>
</evidence>
<reference evidence="1 2" key="1">
    <citation type="submission" date="2014-04" db="EMBL/GenBank/DDBJ databases">
        <authorList>
            <consortium name="DOE Joint Genome Institute"/>
            <person name="Kuo A."/>
            <person name="Kohler A."/>
            <person name="Nagy L.G."/>
            <person name="Floudas D."/>
            <person name="Copeland A."/>
            <person name="Barry K.W."/>
            <person name="Cichocki N."/>
            <person name="Veneault-Fourrey C."/>
            <person name="LaButti K."/>
            <person name="Lindquist E.A."/>
            <person name="Lipzen A."/>
            <person name="Lundell T."/>
            <person name="Morin E."/>
            <person name="Murat C."/>
            <person name="Sun H."/>
            <person name="Tunlid A."/>
            <person name="Henrissat B."/>
            <person name="Grigoriev I.V."/>
            <person name="Hibbett D.S."/>
            <person name="Martin F."/>
            <person name="Nordberg H.P."/>
            <person name="Cantor M.N."/>
            <person name="Hua S.X."/>
        </authorList>
    </citation>
    <scope>NUCLEOTIDE SEQUENCE [LARGE SCALE GENOMIC DNA]</scope>
    <source>
        <strain evidence="1 2">Foug A</strain>
    </source>
</reference>
<dbReference type="EMBL" id="KN822010">
    <property type="protein sequence ID" value="KIM68171.1"/>
    <property type="molecule type" value="Genomic_DNA"/>
</dbReference>
<gene>
    <name evidence="1" type="ORF">SCLCIDRAFT_1209587</name>
</gene>
<proteinExistence type="predicted"/>
<reference evidence="2" key="2">
    <citation type="submission" date="2015-01" db="EMBL/GenBank/DDBJ databases">
        <title>Evolutionary Origins and Diversification of the Mycorrhizal Mutualists.</title>
        <authorList>
            <consortium name="DOE Joint Genome Institute"/>
            <consortium name="Mycorrhizal Genomics Consortium"/>
            <person name="Kohler A."/>
            <person name="Kuo A."/>
            <person name="Nagy L.G."/>
            <person name="Floudas D."/>
            <person name="Copeland A."/>
            <person name="Barry K.W."/>
            <person name="Cichocki N."/>
            <person name="Veneault-Fourrey C."/>
            <person name="LaButti K."/>
            <person name="Lindquist E.A."/>
            <person name="Lipzen A."/>
            <person name="Lundell T."/>
            <person name="Morin E."/>
            <person name="Murat C."/>
            <person name="Riley R."/>
            <person name="Ohm R."/>
            <person name="Sun H."/>
            <person name="Tunlid A."/>
            <person name="Henrissat B."/>
            <person name="Grigoriev I.V."/>
            <person name="Hibbett D.S."/>
            <person name="Martin F."/>
        </authorList>
    </citation>
    <scope>NUCLEOTIDE SEQUENCE [LARGE SCALE GENOMIC DNA]</scope>
    <source>
        <strain evidence="2">Foug A</strain>
    </source>
</reference>
<dbReference type="AlphaFoldDB" id="A0A0C3EJU7"/>
<accession>A0A0C3EJU7</accession>
<sequence>MPQRAIGFRDDGGEKIFIVTNSAVLSKKMSVKRFKYGEKARRTQKELFDPYKDELPFLKNLLFTTMEHPYEGVDEE</sequence>
<keyword evidence="2" id="KW-1185">Reference proteome</keyword>
<dbReference type="HOGENOM" id="CLU_164226_0_0_1"/>
<name>A0A0C3EJU7_9AGAM</name>
<protein>
    <submittedName>
        <fullName evidence="1">Uncharacterized protein</fullName>
    </submittedName>
</protein>